<dbReference type="EMBL" id="FQUX01000003">
    <property type="protein sequence ID" value="SHF23170.1"/>
    <property type="molecule type" value="Genomic_DNA"/>
</dbReference>
<dbReference type="Proteomes" id="UP000184406">
    <property type="component" value="Unassembled WGS sequence"/>
</dbReference>
<keyword evidence="2" id="KW-1185">Reference proteome</keyword>
<dbReference type="AlphaFoldDB" id="A0A1M4ZYN8"/>
<accession>A0A1M4ZYN8</accession>
<evidence type="ECO:0000313" key="2">
    <source>
        <dbReference type="Proteomes" id="UP000184406"/>
    </source>
</evidence>
<gene>
    <name evidence="1" type="ORF">SAMN03080594_10318</name>
</gene>
<reference evidence="2" key="1">
    <citation type="submission" date="2016-11" db="EMBL/GenBank/DDBJ databases">
        <authorList>
            <person name="Varghese N."/>
            <person name="Submissions S."/>
        </authorList>
    </citation>
    <scope>NUCLEOTIDE SEQUENCE [LARGE SCALE GENOMIC DNA]</scope>
    <source>
        <strain evidence="2">DSM 17539</strain>
    </source>
</reference>
<proteinExistence type="predicted"/>
<organism evidence="1 2">
    <name type="scientific">Arenibacter palladensis</name>
    <dbReference type="NCBI Taxonomy" id="237373"/>
    <lineage>
        <taxon>Bacteria</taxon>
        <taxon>Pseudomonadati</taxon>
        <taxon>Bacteroidota</taxon>
        <taxon>Flavobacteriia</taxon>
        <taxon>Flavobacteriales</taxon>
        <taxon>Flavobacteriaceae</taxon>
        <taxon>Arenibacter</taxon>
    </lineage>
</organism>
<sequence>MLDLQDLMSTKIHVANSNQKLDKYMGKKVILDSQIFIIQL</sequence>
<protein>
    <submittedName>
        <fullName evidence="1">Uncharacterized protein</fullName>
    </submittedName>
</protein>
<name>A0A1M4ZYN8_9FLAO</name>
<evidence type="ECO:0000313" key="1">
    <source>
        <dbReference type="EMBL" id="SHF23170.1"/>
    </source>
</evidence>